<gene>
    <name evidence="1" type="ORF">PIB30_017068</name>
</gene>
<dbReference type="PANTHER" id="PTHR31276">
    <property type="match status" value="1"/>
</dbReference>
<sequence>MGTVVVTTSVDCQKQVRSWSLLRSLIHLIIPVCTTSTIQDKQEEKEKETPQHNNKEHIQNNKHYYHYYYSLSSSTTTITATIFGYRHNKGKVSFCIENNSDSANPILLLELAIPTTTLAKEMRRGGVRILLESSSSLLGCNNTTSLFSTPLWTIYCNGKKVGYAVKRKPTKTDLQALHLMRSVAVGTGVVTIKELINKDEDDDEEEEKANKVITYLKGDFRRVRGSRDSESFHLIDPDGDLDQELSLFFFRSR</sequence>
<dbReference type="EMBL" id="JASCZI010060464">
    <property type="protein sequence ID" value="MED6132215.1"/>
    <property type="molecule type" value="Genomic_DNA"/>
</dbReference>
<proteinExistence type="predicted"/>
<dbReference type="Pfam" id="PF04759">
    <property type="entry name" value="DUF617"/>
    <property type="match status" value="1"/>
</dbReference>
<reference evidence="1 2" key="1">
    <citation type="journal article" date="2023" name="Plants (Basel)">
        <title>Bridging the Gap: Combining Genomics and Transcriptomics Approaches to Understand Stylosanthes scabra, an Orphan Legume from the Brazilian Caatinga.</title>
        <authorList>
            <person name="Ferreira-Neto J.R.C."/>
            <person name="da Silva M.D."/>
            <person name="Binneck E."/>
            <person name="de Melo N.F."/>
            <person name="da Silva R.H."/>
            <person name="de Melo A.L.T.M."/>
            <person name="Pandolfi V."/>
            <person name="Bustamante F.O."/>
            <person name="Brasileiro-Vidal A.C."/>
            <person name="Benko-Iseppon A.M."/>
        </authorList>
    </citation>
    <scope>NUCLEOTIDE SEQUENCE [LARGE SCALE GENOMIC DNA]</scope>
    <source>
        <tissue evidence="1">Leaves</tissue>
    </source>
</reference>
<evidence type="ECO:0008006" key="3">
    <source>
        <dbReference type="Google" id="ProtNLM"/>
    </source>
</evidence>
<comment type="caution">
    <text evidence="1">The sequence shown here is derived from an EMBL/GenBank/DDBJ whole genome shotgun (WGS) entry which is preliminary data.</text>
</comment>
<organism evidence="1 2">
    <name type="scientific">Stylosanthes scabra</name>
    <dbReference type="NCBI Taxonomy" id="79078"/>
    <lineage>
        <taxon>Eukaryota</taxon>
        <taxon>Viridiplantae</taxon>
        <taxon>Streptophyta</taxon>
        <taxon>Embryophyta</taxon>
        <taxon>Tracheophyta</taxon>
        <taxon>Spermatophyta</taxon>
        <taxon>Magnoliopsida</taxon>
        <taxon>eudicotyledons</taxon>
        <taxon>Gunneridae</taxon>
        <taxon>Pentapetalae</taxon>
        <taxon>rosids</taxon>
        <taxon>fabids</taxon>
        <taxon>Fabales</taxon>
        <taxon>Fabaceae</taxon>
        <taxon>Papilionoideae</taxon>
        <taxon>50 kb inversion clade</taxon>
        <taxon>dalbergioids sensu lato</taxon>
        <taxon>Dalbergieae</taxon>
        <taxon>Pterocarpus clade</taxon>
        <taxon>Stylosanthes</taxon>
    </lineage>
</organism>
<evidence type="ECO:0000313" key="1">
    <source>
        <dbReference type="EMBL" id="MED6132215.1"/>
    </source>
</evidence>
<keyword evidence="2" id="KW-1185">Reference proteome</keyword>
<name>A0ABU6S856_9FABA</name>
<dbReference type="Proteomes" id="UP001341840">
    <property type="component" value="Unassembled WGS sequence"/>
</dbReference>
<evidence type="ECO:0000313" key="2">
    <source>
        <dbReference type="Proteomes" id="UP001341840"/>
    </source>
</evidence>
<dbReference type="NCBIfam" id="TIGR01570">
    <property type="entry name" value="A_thal_3588"/>
    <property type="match status" value="1"/>
</dbReference>
<dbReference type="InterPro" id="IPR006460">
    <property type="entry name" value="MIZ1-like_pln"/>
</dbReference>
<accession>A0ABU6S856</accession>
<dbReference type="PANTHER" id="PTHR31276:SF10">
    <property type="entry name" value="PROTEIN MIZU-KUSSEI 1-LIKE"/>
    <property type="match status" value="1"/>
</dbReference>
<protein>
    <recommendedName>
        <fullName evidence="3">Protein MIZU-KUSSEI 1-like</fullName>
    </recommendedName>
</protein>